<keyword evidence="2 9" id="KW-0813">Transport</keyword>
<feature type="transmembrane region" description="Helical" evidence="10">
    <location>
        <begin position="141"/>
        <end position="159"/>
    </location>
</feature>
<comment type="caution">
    <text evidence="13">The sequence shown here is derived from an EMBL/GenBank/DDBJ whole genome shotgun (WGS) entry which is preliminary data.</text>
</comment>
<feature type="domain" description="PTS EIIC type-1" evidence="11">
    <location>
        <begin position="27"/>
        <end position="425"/>
    </location>
</feature>
<dbReference type="InterPro" id="IPR003352">
    <property type="entry name" value="PTS_EIIC"/>
</dbReference>
<evidence type="ECO:0000256" key="5">
    <source>
        <dbReference type="ARBA" id="ARBA00022683"/>
    </source>
</evidence>
<evidence type="ECO:0000313" key="14">
    <source>
        <dbReference type="Proteomes" id="UP000732377"/>
    </source>
</evidence>
<gene>
    <name evidence="13" type="ORF">CWE10_18235</name>
</gene>
<evidence type="ECO:0000256" key="8">
    <source>
        <dbReference type="ARBA" id="ARBA00023136"/>
    </source>
</evidence>
<feature type="transmembrane region" description="Helical" evidence="10">
    <location>
        <begin position="249"/>
        <end position="270"/>
    </location>
</feature>
<feature type="transmembrane region" description="Helical" evidence="10">
    <location>
        <begin position="392"/>
        <end position="410"/>
    </location>
</feature>
<feature type="domain" description="PTS EIIC type-3" evidence="12">
    <location>
        <begin position="9"/>
        <end position="409"/>
    </location>
</feature>
<keyword evidence="5" id="KW-0598">Phosphotransferase system</keyword>
<comment type="subcellular location">
    <subcellularLocation>
        <location evidence="1">Cell membrane</location>
        <topology evidence="1">Multi-pass membrane protein</topology>
    </subcellularLocation>
</comment>
<evidence type="ECO:0000256" key="4">
    <source>
        <dbReference type="ARBA" id="ARBA00022597"/>
    </source>
</evidence>
<dbReference type="InterPro" id="IPR051088">
    <property type="entry name" value="PTS_Sugar-EIIC/EIIB"/>
</dbReference>
<dbReference type="GO" id="GO:0005886">
    <property type="term" value="C:plasma membrane"/>
    <property type="evidence" value="ECO:0007669"/>
    <property type="project" value="UniProtKB-SubCell"/>
</dbReference>
<feature type="transmembrane region" description="Helical" evidence="10">
    <location>
        <begin position="105"/>
        <end position="129"/>
    </location>
</feature>
<accession>A0A953LI99</accession>
<keyword evidence="8 9" id="KW-0472">Membrane</keyword>
<dbReference type="InterPro" id="IPR013013">
    <property type="entry name" value="PTS_EIIC_1"/>
</dbReference>
<dbReference type="InterPro" id="IPR004796">
    <property type="entry name" value="PTS_IIC_cello"/>
</dbReference>
<feature type="transmembrane region" description="Helical" evidence="10">
    <location>
        <begin position="276"/>
        <end position="303"/>
    </location>
</feature>
<dbReference type="GO" id="GO:0008982">
    <property type="term" value="F:protein-N(PI)-phosphohistidine-sugar phosphotransferase activity"/>
    <property type="evidence" value="ECO:0007669"/>
    <property type="project" value="UniProtKB-UniRule"/>
</dbReference>
<name>A0A953LI99_SYMTR</name>
<dbReference type="PIRSF" id="PIRSF006351">
    <property type="entry name" value="PTS_EIIC-Cellobiose"/>
    <property type="match status" value="1"/>
</dbReference>
<dbReference type="PANTHER" id="PTHR33989:SF8">
    <property type="entry name" value="PERMEASE IIC COMPONENT"/>
    <property type="match status" value="1"/>
</dbReference>
<evidence type="ECO:0000256" key="3">
    <source>
        <dbReference type="ARBA" id="ARBA00022475"/>
    </source>
</evidence>
<dbReference type="Proteomes" id="UP000732377">
    <property type="component" value="Unassembled WGS sequence"/>
</dbReference>
<evidence type="ECO:0000256" key="10">
    <source>
        <dbReference type="SAM" id="Phobius"/>
    </source>
</evidence>
<protein>
    <recommendedName>
        <fullName evidence="9">Permease IIC component</fullName>
    </recommendedName>
</protein>
<evidence type="ECO:0000256" key="9">
    <source>
        <dbReference type="PIRNR" id="PIRNR006351"/>
    </source>
</evidence>
<evidence type="ECO:0000259" key="12">
    <source>
        <dbReference type="PROSITE" id="PS51105"/>
    </source>
</evidence>
<keyword evidence="6 10" id="KW-0812">Transmembrane</keyword>
<evidence type="ECO:0000259" key="11">
    <source>
        <dbReference type="PROSITE" id="PS51103"/>
    </source>
</evidence>
<feature type="transmembrane region" description="Helical" evidence="10">
    <location>
        <begin position="220"/>
        <end position="242"/>
    </location>
</feature>
<evidence type="ECO:0000256" key="7">
    <source>
        <dbReference type="ARBA" id="ARBA00022989"/>
    </source>
</evidence>
<dbReference type="AlphaFoldDB" id="A0A953LI99"/>
<dbReference type="PROSITE" id="PS51103">
    <property type="entry name" value="PTS_EIIC_TYPE_1"/>
    <property type="match status" value="1"/>
</dbReference>
<feature type="transmembrane region" description="Helical" evidence="10">
    <location>
        <begin position="70"/>
        <end position="93"/>
    </location>
</feature>
<keyword evidence="3 9" id="KW-1003">Cell membrane</keyword>
<evidence type="ECO:0000313" key="13">
    <source>
        <dbReference type="EMBL" id="MBY6278078.1"/>
    </source>
</evidence>
<organism evidence="13 14">
    <name type="scientific">Symbiobacterium thermophilum</name>
    <dbReference type="NCBI Taxonomy" id="2734"/>
    <lineage>
        <taxon>Bacteria</taxon>
        <taxon>Bacillati</taxon>
        <taxon>Bacillota</taxon>
        <taxon>Clostridia</taxon>
        <taxon>Eubacteriales</taxon>
        <taxon>Symbiobacteriaceae</taxon>
        <taxon>Symbiobacterium</taxon>
    </lineage>
</organism>
<evidence type="ECO:0000256" key="6">
    <source>
        <dbReference type="ARBA" id="ARBA00022692"/>
    </source>
</evidence>
<feature type="transmembrane region" description="Helical" evidence="10">
    <location>
        <begin position="342"/>
        <end position="362"/>
    </location>
</feature>
<evidence type="ECO:0000256" key="2">
    <source>
        <dbReference type="ARBA" id="ARBA00022448"/>
    </source>
</evidence>
<feature type="transmembrane region" description="Helical" evidence="10">
    <location>
        <begin position="25"/>
        <end position="50"/>
    </location>
</feature>
<dbReference type="PROSITE" id="PS51105">
    <property type="entry name" value="PTS_EIIC_TYPE_3"/>
    <property type="match status" value="1"/>
</dbReference>
<reference evidence="13" key="1">
    <citation type="submission" date="2017-11" db="EMBL/GenBank/DDBJ databases">
        <title>Three new genomes from thermophilic consortium.</title>
        <authorList>
            <person name="Quaggio R."/>
            <person name="Amgarten D."/>
            <person name="Setubal J.C."/>
        </authorList>
    </citation>
    <scope>NUCLEOTIDE SEQUENCE</scope>
    <source>
        <strain evidence="13">ZCTH01-B2</strain>
    </source>
</reference>
<comment type="function">
    <text evidence="9">The phosphoenolpyruvate-dependent sugar phosphotransferase system (PTS), a major carbohydrate active -transport system, catalyzes the phosphorylation of incoming sugar substrates concomitant with their translocation across the cell membrane.</text>
</comment>
<evidence type="ECO:0000256" key="1">
    <source>
        <dbReference type="ARBA" id="ARBA00004651"/>
    </source>
</evidence>
<dbReference type="InterPro" id="IPR004501">
    <property type="entry name" value="PTS_EIIC_3"/>
</dbReference>
<dbReference type="GO" id="GO:1901264">
    <property type="term" value="P:carbohydrate derivative transport"/>
    <property type="evidence" value="ECO:0007669"/>
    <property type="project" value="TreeGrafter"/>
</dbReference>
<keyword evidence="7 10" id="KW-1133">Transmembrane helix</keyword>
<dbReference type="Pfam" id="PF02378">
    <property type="entry name" value="PTS_EIIC"/>
    <property type="match status" value="1"/>
</dbReference>
<sequence length="431" mass="46335">MERVMESKFMQSLQRFGEALARNKFLSALTGSMMGMIAVIMVGAIFQILAVVPTLFGWVTNDSTYYQVMMVPYNMTMGLMSVVLAFSLGYNYAKNIGLNPLQNGINSLLLFLLVAAPVQTLSLADGAAFSGLDSSNLGGNGLFTAILVAFVAVQVTNFCHQRNIAIRMPEVVPQFLADSFTALLPFLFNVIIWYSVALLINATMGITLPTLITNVLAKPLAALNSVPGMLILLCLACVMWFFGIHGTLVVLSAVLPISLQAISANGLAVAAGQEPVFYPIFLLGTLAAAGGTGNTFSLVLLGLRSKSEQIRAVSRAALVPGIFNINEPVTFGFPIMYNPVLAIPYILNPMLTALVVWLGFVVGFFKPPYIAVMTVMPLGVGEFLGTLAWQNLFIPVVAIVVSGLCFYPFFKIYEKQLLEKEAAAKAAEAAN</sequence>
<proteinExistence type="predicted"/>
<dbReference type="EMBL" id="PIUK01000332">
    <property type="protein sequence ID" value="MBY6278078.1"/>
    <property type="molecule type" value="Genomic_DNA"/>
</dbReference>
<dbReference type="GO" id="GO:0009401">
    <property type="term" value="P:phosphoenolpyruvate-dependent sugar phosphotransferase system"/>
    <property type="evidence" value="ECO:0007669"/>
    <property type="project" value="UniProtKB-KW"/>
</dbReference>
<dbReference type="PANTHER" id="PTHR33989">
    <property type="match status" value="1"/>
</dbReference>
<dbReference type="RefSeq" id="WP_273381537.1">
    <property type="nucleotide sequence ID" value="NZ_PIUK01000332.1"/>
</dbReference>
<dbReference type="NCBIfam" id="TIGR00410">
    <property type="entry name" value="lacE"/>
    <property type="match status" value="1"/>
</dbReference>
<keyword evidence="4 9" id="KW-0762">Sugar transport</keyword>